<dbReference type="InterPro" id="IPR013655">
    <property type="entry name" value="PAS_fold_3"/>
</dbReference>
<dbReference type="GO" id="GO:0000155">
    <property type="term" value="F:phosphorelay sensor kinase activity"/>
    <property type="evidence" value="ECO:0007669"/>
    <property type="project" value="InterPro"/>
</dbReference>
<gene>
    <name evidence="9" type="ORF">C8N40_109131</name>
</gene>
<dbReference type="InterPro" id="IPR004358">
    <property type="entry name" value="Sig_transdc_His_kin-like_C"/>
</dbReference>
<dbReference type="PANTHER" id="PTHR43547:SF2">
    <property type="entry name" value="HYBRID SIGNAL TRANSDUCTION HISTIDINE KINASE C"/>
    <property type="match status" value="1"/>
</dbReference>
<reference evidence="9 10" key="1">
    <citation type="submission" date="2018-04" db="EMBL/GenBank/DDBJ databases">
        <title>Genomic Encyclopedia of Archaeal and Bacterial Type Strains, Phase II (KMG-II): from individual species to whole genera.</title>
        <authorList>
            <person name="Goeker M."/>
        </authorList>
    </citation>
    <scope>NUCLEOTIDE SEQUENCE [LARGE SCALE GENOMIC DNA]</scope>
    <source>
        <strain evidence="9 10">DSM 100162</strain>
    </source>
</reference>
<dbReference type="Gene3D" id="3.30.565.10">
    <property type="entry name" value="Histidine kinase-like ATPase, C-terminal domain"/>
    <property type="match status" value="1"/>
</dbReference>
<dbReference type="PANTHER" id="PTHR43547">
    <property type="entry name" value="TWO-COMPONENT HISTIDINE KINASE"/>
    <property type="match status" value="1"/>
</dbReference>
<dbReference type="InterPro" id="IPR000700">
    <property type="entry name" value="PAS-assoc_C"/>
</dbReference>
<dbReference type="Pfam" id="PF08447">
    <property type="entry name" value="PAS_3"/>
    <property type="match status" value="1"/>
</dbReference>
<keyword evidence="3" id="KW-0597">Phosphoprotein</keyword>
<dbReference type="PROSITE" id="PS50109">
    <property type="entry name" value="HIS_KIN"/>
    <property type="match status" value="1"/>
</dbReference>
<dbReference type="SMART" id="SM00387">
    <property type="entry name" value="HATPase_c"/>
    <property type="match status" value="1"/>
</dbReference>
<sequence length="362" mass="41562">MGESDNCEIYCELMWQTRKVLFTYDLESASFTHLNPAFPSLWKRTVESIIANPAMILETLHPDDKEYLMKEYDELLGGIIKHDIEFRVLLPGSSVAWMLLNAKLARDRQGRQMVAGIVEDITVEKENFANLQKFASKKNSILEILSHDLSGPITNIQGLSNLLSDVTKGYGNKEVDEVIRMISESSGKSIRLIRDFVHQEFLSASNTGVVKRRVNLVEKVREVMEQYREGEALVKKKFEFSYSTDKLYMYIDHNKFQQVINNLISNAIKFTHDNGKIRVDISEKEASVLITVQDNGIGIPRRFHENLFDRFSPARREGLKGEPSTGLGMSIIKTIVEWHNGKIWFESEEEVETTFHIELPKE</sequence>
<evidence type="ECO:0000259" key="6">
    <source>
        <dbReference type="PROSITE" id="PS50109"/>
    </source>
</evidence>
<dbReference type="PROSITE" id="PS50112">
    <property type="entry name" value="PAS"/>
    <property type="match status" value="1"/>
</dbReference>
<evidence type="ECO:0000256" key="5">
    <source>
        <dbReference type="ARBA" id="ARBA00022777"/>
    </source>
</evidence>
<keyword evidence="5 9" id="KW-0418">Kinase</keyword>
<dbReference type="PROSITE" id="PS50113">
    <property type="entry name" value="PAC"/>
    <property type="match status" value="1"/>
</dbReference>
<comment type="catalytic activity">
    <reaction evidence="1">
        <text>ATP + protein L-histidine = ADP + protein N-phospho-L-histidine.</text>
        <dbReference type="EC" id="2.7.13.3"/>
    </reaction>
</comment>
<evidence type="ECO:0000256" key="4">
    <source>
        <dbReference type="ARBA" id="ARBA00022679"/>
    </source>
</evidence>
<dbReference type="SUPFAM" id="SSF55874">
    <property type="entry name" value="ATPase domain of HSP90 chaperone/DNA topoisomerase II/histidine kinase"/>
    <property type="match status" value="1"/>
</dbReference>
<dbReference type="Gene3D" id="3.30.450.20">
    <property type="entry name" value="PAS domain"/>
    <property type="match status" value="1"/>
</dbReference>
<dbReference type="InterPro" id="IPR035965">
    <property type="entry name" value="PAS-like_dom_sf"/>
</dbReference>
<evidence type="ECO:0000259" key="8">
    <source>
        <dbReference type="PROSITE" id="PS50113"/>
    </source>
</evidence>
<evidence type="ECO:0000313" key="10">
    <source>
        <dbReference type="Proteomes" id="UP000244225"/>
    </source>
</evidence>
<dbReference type="Pfam" id="PF02518">
    <property type="entry name" value="HATPase_c"/>
    <property type="match status" value="1"/>
</dbReference>
<dbReference type="FunFam" id="3.30.565.10:FF:000006">
    <property type="entry name" value="Sensor histidine kinase WalK"/>
    <property type="match status" value="1"/>
</dbReference>
<dbReference type="CDD" id="cd00082">
    <property type="entry name" value="HisKA"/>
    <property type="match status" value="1"/>
</dbReference>
<dbReference type="EC" id="2.7.13.3" evidence="2"/>
<feature type="domain" description="PAS" evidence="7">
    <location>
        <begin position="21"/>
        <end position="79"/>
    </location>
</feature>
<name>A0A2T5YE97_9BACT</name>
<dbReference type="OrthoDB" id="9757990at2"/>
<dbReference type="Gene3D" id="1.10.287.130">
    <property type="match status" value="1"/>
</dbReference>
<dbReference type="CDD" id="cd00075">
    <property type="entry name" value="HATPase"/>
    <property type="match status" value="1"/>
</dbReference>
<feature type="domain" description="Histidine kinase" evidence="6">
    <location>
        <begin position="144"/>
        <end position="362"/>
    </location>
</feature>
<dbReference type="SUPFAM" id="SSF55785">
    <property type="entry name" value="PYP-like sensor domain (PAS domain)"/>
    <property type="match status" value="1"/>
</dbReference>
<dbReference type="Proteomes" id="UP000244225">
    <property type="component" value="Unassembled WGS sequence"/>
</dbReference>
<keyword evidence="4" id="KW-0808">Transferase</keyword>
<keyword evidence="10" id="KW-1185">Reference proteome</keyword>
<dbReference type="InterPro" id="IPR003594">
    <property type="entry name" value="HATPase_dom"/>
</dbReference>
<evidence type="ECO:0000259" key="7">
    <source>
        <dbReference type="PROSITE" id="PS50112"/>
    </source>
</evidence>
<protein>
    <recommendedName>
        <fullName evidence="2">histidine kinase</fullName>
        <ecNumber evidence="2">2.7.13.3</ecNumber>
    </recommendedName>
</protein>
<feature type="domain" description="PAC" evidence="8">
    <location>
        <begin position="82"/>
        <end position="133"/>
    </location>
</feature>
<evidence type="ECO:0000313" key="9">
    <source>
        <dbReference type="EMBL" id="PTX15033.1"/>
    </source>
</evidence>
<evidence type="ECO:0000256" key="1">
    <source>
        <dbReference type="ARBA" id="ARBA00000085"/>
    </source>
</evidence>
<dbReference type="AlphaFoldDB" id="A0A2T5YE97"/>
<evidence type="ECO:0000256" key="2">
    <source>
        <dbReference type="ARBA" id="ARBA00012438"/>
    </source>
</evidence>
<dbReference type="CDD" id="cd00130">
    <property type="entry name" value="PAS"/>
    <property type="match status" value="1"/>
</dbReference>
<dbReference type="InterPro" id="IPR036097">
    <property type="entry name" value="HisK_dim/P_sf"/>
</dbReference>
<dbReference type="InterPro" id="IPR000014">
    <property type="entry name" value="PAS"/>
</dbReference>
<dbReference type="PRINTS" id="PR00344">
    <property type="entry name" value="BCTRLSENSOR"/>
</dbReference>
<dbReference type="EMBL" id="QBKI01000009">
    <property type="protein sequence ID" value="PTX15033.1"/>
    <property type="molecule type" value="Genomic_DNA"/>
</dbReference>
<dbReference type="SUPFAM" id="SSF47384">
    <property type="entry name" value="Homodimeric domain of signal transducing histidine kinase"/>
    <property type="match status" value="1"/>
</dbReference>
<proteinExistence type="predicted"/>
<dbReference type="InterPro" id="IPR005467">
    <property type="entry name" value="His_kinase_dom"/>
</dbReference>
<organism evidence="9 10">
    <name type="scientific">Pontibacter mucosus</name>
    <dbReference type="NCBI Taxonomy" id="1649266"/>
    <lineage>
        <taxon>Bacteria</taxon>
        <taxon>Pseudomonadati</taxon>
        <taxon>Bacteroidota</taxon>
        <taxon>Cytophagia</taxon>
        <taxon>Cytophagales</taxon>
        <taxon>Hymenobacteraceae</taxon>
        <taxon>Pontibacter</taxon>
    </lineage>
</organism>
<evidence type="ECO:0000256" key="3">
    <source>
        <dbReference type="ARBA" id="ARBA00022553"/>
    </source>
</evidence>
<accession>A0A2T5YE97</accession>
<dbReference type="InterPro" id="IPR003661">
    <property type="entry name" value="HisK_dim/P_dom"/>
</dbReference>
<dbReference type="RefSeq" id="WP_108213037.1">
    <property type="nucleotide sequence ID" value="NZ_QBKI01000009.1"/>
</dbReference>
<dbReference type="InterPro" id="IPR036890">
    <property type="entry name" value="HATPase_C_sf"/>
</dbReference>
<comment type="caution">
    <text evidence="9">The sequence shown here is derived from an EMBL/GenBank/DDBJ whole genome shotgun (WGS) entry which is preliminary data.</text>
</comment>